<organism evidence="2 3">
    <name type="scientific">Pelusios castaneus</name>
    <name type="common">West African mud turtle</name>
    <dbReference type="NCBI Taxonomy" id="367368"/>
    <lineage>
        <taxon>Eukaryota</taxon>
        <taxon>Metazoa</taxon>
        <taxon>Chordata</taxon>
        <taxon>Craniata</taxon>
        <taxon>Vertebrata</taxon>
        <taxon>Euteleostomi</taxon>
        <taxon>Archelosauria</taxon>
        <taxon>Testudinata</taxon>
        <taxon>Testudines</taxon>
        <taxon>Pleurodira</taxon>
        <taxon>Pelomedusidae</taxon>
        <taxon>Pelusios</taxon>
    </lineage>
</organism>
<name>A0A8C8SB10_9SAUR</name>
<dbReference type="Ensembl" id="ENSPCET00000017014.1">
    <property type="protein sequence ID" value="ENSPCEP00000016440.1"/>
    <property type="gene ID" value="ENSPCEG00000012924.1"/>
</dbReference>
<sequence>MPPLCLADYSQPATQSYGAYPAPPGQGYSQQTSQPYSQQSYSGYGQSADTSAYGQNSYSSSYGQNQSSKYQSLLIQLHSVFWETWDICGLFWQVDTGEAFHIHRGLE</sequence>
<protein>
    <submittedName>
        <fullName evidence="2">Uncharacterized protein</fullName>
    </submittedName>
</protein>
<reference evidence="2" key="2">
    <citation type="submission" date="2025-09" db="UniProtKB">
        <authorList>
            <consortium name="Ensembl"/>
        </authorList>
    </citation>
    <scope>IDENTIFICATION</scope>
</reference>
<dbReference type="AlphaFoldDB" id="A0A8C8SB10"/>
<evidence type="ECO:0000256" key="1">
    <source>
        <dbReference type="SAM" id="MobiDB-lite"/>
    </source>
</evidence>
<feature type="region of interest" description="Disordered" evidence="1">
    <location>
        <begin position="16"/>
        <end position="64"/>
    </location>
</feature>
<evidence type="ECO:0000313" key="3">
    <source>
        <dbReference type="Proteomes" id="UP000694393"/>
    </source>
</evidence>
<reference evidence="2" key="1">
    <citation type="submission" date="2025-08" db="UniProtKB">
        <authorList>
            <consortium name="Ensembl"/>
        </authorList>
    </citation>
    <scope>IDENTIFICATION</scope>
</reference>
<accession>A0A8C8SB10</accession>
<keyword evidence="3" id="KW-1185">Reference proteome</keyword>
<evidence type="ECO:0000313" key="2">
    <source>
        <dbReference type="Ensembl" id="ENSPCEP00000016440.1"/>
    </source>
</evidence>
<dbReference type="Proteomes" id="UP000694393">
    <property type="component" value="Unplaced"/>
</dbReference>
<proteinExistence type="predicted"/>
<feature type="compositionally biased region" description="Low complexity" evidence="1">
    <location>
        <begin position="25"/>
        <end position="64"/>
    </location>
</feature>